<gene>
    <name evidence="3" type="ORF">JGS22_021945</name>
</gene>
<feature type="signal peptide" evidence="2">
    <location>
        <begin position="1"/>
        <end position="24"/>
    </location>
</feature>
<dbReference type="RefSeq" id="WP_211042098.1">
    <property type="nucleotide sequence ID" value="NZ_JAELVF020000002.1"/>
</dbReference>
<reference evidence="3" key="1">
    <citation type="submission" date="2021-06" db="EMBL/GenBank/DDBJ databases">
        <title>Sequencing of actinobacteria type strains.</title>
        <authorList>
            <person name="Nguyen G.-S."/>
            <person name="Wentzel A."/>
        </authorList>
    </citation>
    <scope>NUCLEOTIDE SEQUENCE</scope>
    <source>
        <strain evidence="3">P38-E01</strain>
    </source>
</reference>
<evidence type="ECO:0000256" key="2">
    <source>
        <dbReference type="SAM" id="SignalP"/>
    </source>
</evidence>
<dbReference type="PROSITE" id="PS51257">
    <property type="entry name" value="PROKAR_LIPOPROTEIN"/>
    <property type="match status" value="1"/>
</dbReference>
<sequence length="204" mass="20750">MRIRHAIGATSLSLAVVAALSGCAADDPKDKAFGGGGDLPKAPSTLPTLPMPSLDPSLRPDATGGSSGGLSSGGSSGGTGGYSSGGSSGGTGGPSAPPTYNPNATGEVVGGVCKYDRNSGRMTYEVDIQNASNEQSFRYSFSVVFKVGTSASSTVATRNIATRPNSVTVNAGGKRSVNSYTTYTNNERFVYSCQLLSPRKYLSR</sequence>
<feature type="chain" id="PRO_5039458718" description="Lipoprotein" evidence="2">
    <location>
        <begin position="25"/>
        <end position="204"/>
    </location>
</feature>
<evidence type="ECO:0000313" key="4">
    <source>
        <dbReference type="Proteomes" id="UP000694501"/>
    </source>
</evidence>
<organism evidence="3 4">
    <name type="scientific">Streptomyces tardus</name>
    <dbReference type="NCBI Taxonomy" id="2780544"/>
    <lineage>
        <taxon>Bacteria</taxon>
        <taxon>Bacillati</taxon>
        <taxon>Actinomycetota</taxon>
        <taxon>Actinomycetes</taxon>
        <taxon>Kitasatosporales</taxon>
        <taxon>Streptomycetaceae</taxon>
        <taxon>Streptomyces</taxon>
    </lineage>
</organism>
<keyword evidence="4" id="KW-1185">Reference proteome</keyword>
<name>A0A949JU78_9ACTN</name>
<feature type="compositionally biased region" description="Gly residues" evidence="1">
    <location>
        <begin position="65"/>
        <end position="93"/>
    </location>
</feature>
<keyword evidence="2" id="KW-0732">Signal</keyword>
<dbReference type="Proteomes" id="UP000694501">
    <property type="component" value="Unassembled WGS sequence"/>
</dbReference>
<comment type="caution">
    <text evidence="3">The sequence shown here is derived from an EMBL/GenBank/DDBJ whole genome shotgun (WGS) entry which is preliminary data.</text>
</comment>
<evidence type="ECO:0008006" key="5">
    <source>
        <dbReference type="Google" id="ProtNLM"/>
    </source>
</evidence>
<protein>
    <recommendedName>
        <fullName evidence="5">Lipoprotein</fullName>
    </recommendedName>
</protein>
<feature type="compositionally biased region" description="Low complexity" evidence="1">
    <location>
        <begin position="43"/>
        <end position="57"/>
    </location>
</feature>
<dbReference type="EMBL" id="JAELVF020000002">
    <property type="protein sequence ID" value="MBU7600220.1"/>
    <property type="molecule type" value="Genomic_DNA"/>
</dbReference>
<feature type="region of interest" description="Disordered" evidence="1">
    <location>
        <begin position="31"/>
        <end position="104"/>
    </location>
</feature>
<proteinExistence type="predicted"/>
<accession>A0A949JU78</accession>
<dbReference type="AlphaFoldDB" id="A0A949JU78"/>
<evidence type="ECO:0000256" key="1">
    <source>
        <dbReference type="SAM" id="MobiDB-lite"/>
    </source>
</evidence>
<evidence type="ECO:0000313" key="3">
    <source>
        <dbReference type="EMBL" id="MBU7600220.1"/>
    </source>
</evidence>